<dbReference type="Gene3D" id="3.40.50.720">
    <property type="entry name" value="NAD(P)-binding Rossmann-like Domain"/>
    <property type="match status" value="1"/>
</dbReference>
<sequence>MLQDLSGKVAWITGAGTGIGQSGAIALAQAGMHVVLSGRRKEKLEGVAAQCEGRATIEELDVANRDSVSAVAQSIIQKFGRIDVLVASAGINIKERNWHNVSLDDWDSVLRIDLDGAFYCCKAVLPTMKEQGEGLIINISSWAGKHVSLVTGPAYTAAKHGMNAMTESINMEAGSFGVRACAMCPGEVATPILDNRPIPVSTEDRARMVQPEDCGDVIRFLAQLPNHVCINDLTISPTYNRGYVAQAKGTIPGPT</sequence>
<dbReference type="PANTHER" id="PTHR42760">
    <property type="entry name" value="SHORT-CHAIN DEHYDROGENASES/REDUCTASES FAMILY MEMBER"/>
    <property type="match status" value="1"/>
</dbReference>
<dbReference type="EMBL" id="AAVT01000010">
    <property type="protein sequence ID" value="EAW30141.1"/>
    <property type="molecule type" value="Genomic_DNA"/>
</dbReference>
<evidence type="ECO:0000313" key="3">
    <source>
        <dbReference type="EMBL" id="EAW30141.1"/>
    </source>
</evidence>
<reference evidence="3 4" key="1">
    <citation type="journal article" date="2010" name="J. Bacteriol.">
        <title>Genome sequence of the oligotrophic marine Gammaproteobacterium HTCC2143, isolated from the Oregon Coast.</title>
        <authorList>
            <person name="Oh H.M."/>
            <person name="Kang I."/>
            <person name="Ferriera S."/>
            <person name="Giovannoni S.J."/>
            <person name="Cho J.C."/>
        </authorList>
    </citation>
    <scope>NUCLEOTIDE SEQUENCE [LARGE SCALE GENOMIC DNA]</scope>
    <source>
        <strain evidence="3 4">HTCC2143</strain>
    </source>
</reference>
<dbReference type="GO" id="GO:0016616">
    <property type="term" value="F:oxidoreductase activity, acting on the CH-OH group of donors, NAD or NADP as acceptor"/>
    <property type="evidence" value="ECO:0007669"/>
    <property type="project" value="TreeGrafter"/>
</dbReference>
<protein>
    <submittedName>
        <fullName evidence="3">Short-chain dehydrogenase/reductase SDR</fullName>
    </submittedName>
</protein>
<dbReference type="OrthoDB" id="6503536at2"/>
<dbReference type="Pfam" id="PF00106">
    <property type="entry name" value="adh_short"/>
    <property type="match status" value="1"/>
</dbReference>
<dbReference type="FunFam" id="3.40.50.720:FF:000084">
    <property type="entry name" value="Short-chain dehydrogenase reductase"/>
    <property type="match status" value="1"/>
</dbReference>
<gene>
    <name evidence="3" type="ORF">GP2143_11227</name>
</gene>
<accession>A0YGB5</accession>
<dbReference type="PRINTS" id="PR00080">
    <property type="entry name" value="SDRFAMILY"/>
</dbReference>
<organism evidence="3 4">
    <name type="scientific">marine gamma proteobacterium HTCC2143</name>
    <dbReference type="NCBI Taxonomy" id="247633"/>
    <lineage>
        <taxon>Bacteria</taxon>
        <taxon>Pseudomonadati</taxon>
        <taxon>Pseudomonadota</taxon>
        <taxon>Gammaproteobacteria</taxon>
        <taxon>Cellvibrionales</taxon>
        <taxon>Spongiibacteraceae</taxon>
        <taxon>BD1-7 clade</taxon>
    </lineage>
</organism>
<comment type="caution">
    <text evidence="3">The sequence shown here is derived from an EMBL/GenBank/DDBJ whole genome shotgun (WGS) entry which is preliminary data.</text>
</comment>
<evidence type="ECO:0000256" key="1">
    <source>
        <dbReference type="ARBA" id="ARBA00006484"/>
    </source>
</evidence>
<dbReference type="InterPro" id="IPR036291">
    <property type="entry name" value="NAD(P)-bd_dom_sf"/>
</dbReference>
<dbReference type="Proteomes" id="UP000004931">
    <property type="component" value="Unassembled WGS sequence"/>
</dbReference>
<dbReference type="PRINTS" id="PR00081">
    <property type="entry name" value="GDHRDH"/>
</dbReference>
<dbReference type="SUPFAM" id="SSF51735">
    <property type="entry name" value="NAD(P)-binding Rossmann-fold domains"/>
    <property type="match status" value="1"/>
</dbReference>
<dbReference type="PANTHER" id="PTHR42760:SF40">
    <property type="entry name" value="3-OXOACYL-[ACYL-CARRIER-PROTEIN] REDUCTASE, CHLOROPLASTIC"/>
    <property type="match status" value="1"/>
</dbReference>
<dbReference type="STRING" id="247633.GP2143_11227"/>
<dbReference type="CDD" id="cd05233">
    <property type="entry name" value="SDR_c"/>
    <property type="match status" value="1"/>
</dbReference>
<dbReference type="eggNOG" id="COG4221">
    <property type="taxonomic scope" value="Bacteria"/>
</dbReference>
<comment type="similarity">
    <text evidence="1 2">Belongs to the short-chain dehydrogenases/reductases (SDR) family.</text>
</comment>
<name>A0YGB5_9GAMM</name>
<keyword evidence="4" id="KW-1185">Reference proteome</keyword>
<dbReference type="InterPro" id="IPR002347">
    <property type="entry name" value="SDR_fam"/>
</dbReference>
<dbReference type="AlphaFoldDB" id="A0YGB5"/>
<evidence type="ECO:0000313" key="4">
    <source>
        <dbReference type="Proteomes" id="UP000004931"/>
    </source>
</evidence>
<proteinExistence type="inferred from homology"/>
<dbReference type="GO" id="GO:0030497">
    <property type="term" value="P:fatty acid elongation"/>
    <property type="evidence" value="ECO:0007669"/>
    <property type="project" value="TreeGrafter"/>
</dbReference>
<evidence type="ECO:0000256" key="2">
    <source>
        <dbReference type="RuleBase" id="RU000363"/>
    </source>
</evidence>